<feature type="chain" id="PRO_5007100132" description="Secreted protein" evidence="1">
    <location>
        <begin position="29"/>
        <end position="59"/>
    </location>
</feature>
<proteinExistence type="predicted"/>
<evidence type="ECO:0000313" key="2">
    <source>
        <dbReference type="EMBL" id="KUM46812.1"/>
    </source>
</evidence>
<gene>
    <name evidence="2" type="ORF">ABT39_MTgene6267</name>
</gene>
<comment type="caution">
    <text evidence="2">The sequence shown here is derived from an EMBL/GenBank/DDBJ whole genome shotgun (WGS) entry which is preliminary data.</text>
</comment>
<organism evidence="2">
    <name type="scientific">Picea glauca</name>
    <name type="common">White spruce</name>
    <name type="synonym">Pinus glauca</name>
    <dbReference type="NCBI Taxonomy" id="3330"/>
    <lineage>
        <taxon>Eukaryota</taxon>
        <taxon>Viridiplantae</taxon>
        <taxon>Streptophyta</taxon>
        <taxon>Embryophyta</taxon>
        <taxon>Tracheophyta</taxon>
        <taxon>Spermatophyta</taxon>
        <taxon>Pinopsida</taxon>
        <taxon>Pinidae</taxon>
        <taxon>Conifers I</taxon>
        <taxon>Pinales</taxon>
        <taxon>Pinaceae</taxon>
        <taxon>Picea</taxon>
    </lineage>
</organism>
<dbReference type="EMBL" id="LKAM01000009">
    <property type="protein sequence ID" value="KUM46812.1"/>
    <property type="molecule type" value="Genomic_DNA"/>
</dbReference>
<sequence>MSKLGKEKGFNAWLLAWLLACLRLSGNSLRSTNCSSRIMDRFLYSLVIDLAHLSSSLLI</sequence>
<evidence type="ECO:0000256" key="1">
    <source>
        <dbReference type="SAM" id="SignalP"/>
    </source>
</evidence>
<keyword evidence="2" id="KW-0496">Mitochondrion</keyword>
<evidence type="ECO:0008006" key="3">
    <source>
        <dbReference type="Google" id="ProtNLM"/>
    </source>
</evidence>
<accession>A0A101LWS9</accession>
<feature type="signal peptide" evidence="1">
    <location>
        <begin position="1"/>
        <end position="28"/>
    </location>
</feature>
<protein>
    <recommendedName>
        <fullName evidence="3">Secreted protein</fullName>
    </recommendedName>
</protein>
<keyword evidence="1" id="KW-0732">Signal</keyword>
<name>A0A101LWS9_PICGL</name>
<dbReference type="AlphaFoldDB" id="A0A101LWS9"/>
<dbReference type="PROSITE" id="PS51257">
    <property type="entry name" value="PROKAR_LIPOPROTEIN"/>
    <property type="match status" value="1"/>
</dbReference>
<reference evidence="2" key="1">
    <citation type="journal article" date="2015" name="Genome Biol. Evol.">
        <title>Organellar Genomes of White Spruce (Picea glauca): Assembly and Annotation.</title>
        <authorList>
            <person name="Jackman S.D."/>
            <person name="Warren R.L."/>
            <person name="Gibb E.A."/>
            <person name="Vandervalk B.P."/>
            <person name="Mohamadi H."/>
            <person name="Chu J."/>
            <person name="Raymond A."/>
            <person name="Pleasance S."/>
            <person name="Coope R."/>
            <person name="Wildung M.R."/>
            <person name="Ritland C.E."/>
            <person name="Bousquet J."/>
            <person name="Jones S.J."/>
            <person name="Bohlmann J."/>
            <person name="Birol I."/>
        </authorList>
    </citation>
    <scope>NUCLEOTIDE SEQUENCE [LARGE SCALE GENOMIC DNA]</scope>
    <source>
        <tissue evidence="2">Flushing bud</tissue>
    </source>
</reference>
<geneLocation type="mitochondrion" evidence="2"/>